<evidence type="ECO:0000313" key="2">
    <source>
        <dbReference type="EMBL" id="KAB2811656.1"/>
    </source>
</evidence>
<accession>A0A7J5E046</accession>
<gene>
    <name evidence="2" type="ORF">F9L07_07275</name>
</gene>
<dbReference type="CDD" id="cd00688">
    <property type="entry name" value="ISOPREN_C2_like"/>
    <property type="match status" value="1"/>
</dbReference>
<dbReference type="SUPFAM" id="SSF48239">
    <property type="entry name" value="Terpenoid cyclases/Protein prenyltransferases"/>
    <property type="match status" value="1"/>
</dbReference>
<keyword evidence="1" id="KW-0732">Signal</keyword>
<feature type="chain" id="PRO_5038919015" evidence="1">
    <location>
        <begin position="27"/>
        <end position="552"/>
    </location>
</feature>
<dbReference type="InterPro" id="IPR006311">
    <property type="entry name" value="TAT_signal"/>
</dbReference>
<protein>
    <submittedName>
        <fullName evidence="2">Terpene cyclase/mutase family protein</fullName>
    </submittedName>
</protein>
<evidence type="ECO:0000313" key="3">
    <source>
        <dbReference type="Proteomes" id="UP000449906"/>
    </source>
</evidence>
<feature type="signal peptide" evidence="1">
    <location>
        <begin position="1"/>
        <end position="26"/>
    </location>
</feature>
<sequence length="552" mass="55083">MLTRSLARRAAAAVTGGALVATGLLAAGPAPQAHAATESTTADAAATWLTGRLNDQHLLSYQNFGTVSVDVGLSVDLLLGLVATGDDTTADQIAAAVAVKTGEPTGYGRPYSYSDTFNCATFAVEPEAHTYAGDSSNAIAKALAGLTATGLDDTNPAVADLTARLGQVTIDGGADAGRITDSPTRDGAPIPACDYANVFGQAFAVRALDAVGSDEEDAALGYLLSQQNADGSWNEGLRPVGGAQPAANPSTDGTATALVQLQQIDPSAGLAADTQAAIDKGIEWLELTQAADGSFGGTGQFGSNANETGLAGWALGLAGEDDAAASAAGWLAAHQVVRLAGCTTSLDAESGAVAYTDASLAEARTDGITPAVAGEWIRASAQALPALAYLPAGAPALTGPVGYVKAGTAVSVKVAGLPKGAQSCVSGAGPARRLTGSGAVSLSLPAGTRNHTVTLRTLDGTTTTTVKALGAAKLKVKVPARVKAKKNVTVVVTGLAPRERATVTVGAKKVTGTASASGKLTVKVKTTKRGKTKVKAVGQFADRKGKATVRVV</sequence>
<dbReference type="RefSeq" id="WP_151579105.1">
    <property type="nucleotide sequence ID" value="NZ_WBVM01000001.1"/>
</dbReference>
<dbReference type="InterPro" id="IPR008930">
    <property type="entry name" value="Terpenoid_cyclase/PrenylTrfase"/>
</dbReference>
<dbReference type="PROSITE" id="PS51318">
    <property type="entry name" value="TAT"/>
    <property type="match status" value="1"/>
</dbReference>
<organism evidence="2 3">
    <name type="scientific">Nocardioides simplex</name>
    <name type="common">Arthrobacter simplex</name>
    <dbReference type="NCBI Taxonomy" id="2045"/>
    <lineage>
        <taxon>Bacteria</taxon>
        <taxon>Bacillati</taxon>
        <taxon>Actinomycetota</taxon>
        <taxon>Actinomycetes</taxon>
        <taxon>Propionibacteriales</taxon>
        <taxon>Nocardioidaceae</taxon>
        <taxon>Pimelobacter</taxon>
    </lineage>
</organism>
<comment type="caution">
    <text evidence="2">The sequence shown here is derived from an EMBL/GenBank/DDBJ whole genome shotgun (WGS) entry which is preliminary data.</text>
</comment>
<reference evidence="2 3" key="1">
    <citation type="submission" date="2019-09" db="EMBL/GenBank/DDBJ databases">
        <title>Pimelobacter sp. isolated from Paulinella.</title>
        <authorList>
            <person name="Jeong S.E."/>
        </authorList>
    </citation>
    <scope>NUCLEOTIDE SEQUENCE [LARGE SCALE GENOMIC DNA]</scope>
    <source>
        <strain evidence="2 3">Pch-N</strain>
    </source>
</reference>
<dbReference type="AlphaFoldDB" id="A0A7J5E046"/>
<evidence type="ECO:0000256" key="1">
    <source>
        <dbReference type="SAM" id="SignalP"/>
    </source>
</evidence>
<name>A0A7J5E046_NOCSI</name>
<proteinExistence type="predicted"/>
<dbReference type="EMBL" id="WBVM01000001">
    <property type="protein sequence ID" value="KAB2811656.1"/>
    <property type="molecule type" value="Genomic_DNA"/>
</dbReference>
<dbReference type="Gene3D" id="1.50.10.20">
    <property type="match status" value="2"/>
</dbReference>
<dbReference type="Proteomes" id="UP000449906">
    <property type="component" value="Unassembled WGS sequence"/>
</dbReference>